<dbReference type="AlphaFoldDB" id="A0A0G0K4T7"/>
<gene>
    <name evidence="1" type="ORF">US50_C0009G0002</name>
</gene>
<protein>
    <submittedName>
        <fullName evidence="1">Uncharacterized protein</fullName>
    </submittedName>
</protein>
<evidence type="ECO:0000313" key="1">
    <source>
        <dbReference type="EMBL" id="KKQ35636.1"/>
    </source>
</evidence>
<evidence type="ECO:0000313" key="2">
    <source>
        <dbReference type="Proteomes" id="UP000033876"/>
    </source>
</evidence>
<reference evidence="1 2" key="1">
    <citation type="journal article" date="2015" name="Nature">
        <title>rRNA introns, odd ribosomes, and small enigmatic genomes across a large radiation of phyla.</title>
        <authorList>
            <person name="Brown C.T."/>
            <person name="Hug L.A."/>
            <person name="Thomas B.C."/>
            <person name="Sharon I."/>
            <person name="Castelle C.J."/>
            <person name="Singh A."/>
            <person name="Wilkins M.J."/>
            <person name="Williams K.H."/>
            <person name="Banfield J.F."/>
        </authorList>
    </citation>
    <scope>NUCLEOTIDE SEQUENCE [LARGE SCALE GENOMIC DNA]</scope>
</reference>
<organism evidence="1 2">
    <name type="scientific">Candidatus Nomurabacteria bacterium GW2011_GWB1_37_5</name>
    <dbReference type="NCBI Taxonomy" id="1618742"/>
    <lineage>
        <taxon>Bacteria</taxon>
        <taxon>Candidatus Nomuraibacteriota</taxon>
    </lineage>
</organism>
<sequence length="150" mass="16470">MFKLNLEKEKEPLKTELKITEKEINSFKKEFDGSSPERKIEIGRLVRNIVGPALITVLAIFSSNESQAQVGNPYMLPPGIFPGINVNTPINQPRQVIQTSDSLTTGQKMRKAAVLTGQAGRTLQTVGIVLTEASVFVDILQAGKQPKKQP</sequence>
<name>A0A0G0K4T7_9BACT</name>
<accession>A0A0G0K4T7</accession>
<comment type="caution">
    <text evidence="1">The sequence shown here is derived from an EMBL/GenBank/DDBJ whole genome shotgun (WGS) entry which is preliminary data.</text>
</comment>
<dbReference type="Proteomes" id="UP000033876">
    <property type="component" value="Unassembled WGS sequence"/>
</dbReference>
<proteinExistence type="predicted"/>
<dbReference type="EMBL" id="LBTF01000009">
    <property type="protein sequence ID" value="KKQ35636.1"/>
    <property type="molecule type" value="Genomic_DNA"/>
</dbReference>